<accession>A0AAD4A2Q6</accession>
<proteinExistence type="predicted"/>
<organism evidence="1 2">
    <name type="scientific">Staphylococcus epidermidis</name>
    <dbReference type="NCBI Taxonomy" id="1282"/>
    <lineage>
        <taxon>Bacteria</taxon>
        <taxon>Bacillati</taxon>
        <taxon>Bacillota</taxon>
        <taxon>Bacilli</taxon>
        <taxon>Bacillales</taxon>
        <taxon>Staphylococcaceae</taxon>
        <taxon>Staphylococcus</taxon>
    </lineage>
</organism>
<gene>
    <name evidence="1" type="ORF">CTJ08_05640</name>
</gene>
<evidence type="ECO:0000313" key="1">
    <source>
        <dbReference type="EMBL" id="PIH10583.1"/>
    </source>
</evidence>
<dbReference type="Proteomes" id="UP000228502">
    <property type="component" value="Unassembled WGS sequence"/>
</dbReference>
<protein>
    <submittedName>
        <fullName evidence="1">Uncharacterized protein</fullName>
    </submittedName>
</protein>
<reference evidence="1 2" key="1">
    <citation type="submission" date="2017-10" db="EMBL/GenBank/DDBJ databases">
        <title>genome sequences of Staph epi in chlorhexidine trial.</title>
        <authorList>
            <person name="Greninger A.L."/>
            <person name="Addetia A."/>
            <person name="Qin X."/>
            <person name="Zerr D."/>
        </authorList>
    </citation>
    <scope>NUCLEOTIDE SEQUENCE [LARGE SCALE GENOMIC DNA]</scope>
    <source>
        <strain evidence="1 2">SCH-17</strain>
    </source>
</reference>
<dbReference type="AlphaFoldDB" id="A0AAD4A2Q6"/>
<evidence type="ECO:0000313" key="2">
    <source>
        <dbReference type="Proteomes" id="UP000228502"/>
    </source>
</evidence>
<dbReference type="EMBL" id="PEJG01000005">
    <property type="protein sequence ID" value="PIH10583.1"/>
    <property type="molecule type" value="Genomic_DNA"/>
</dbReference>
<dbReference type="RefSeq" id="WP_001832449.1">
    <property type="nucleotide sequence ID" value="NZ_CAJUWU010000045.1"/>
</dbReference>
<sequence length="67" mass="7689">MRSTKTLSQTNDDVLAWYLIKNGKQSQKEAQKRLNELIEAKLNDKTPTTLKSLTFHDHLMSGLKDTN</sequence>
<name>A0AAD4A2Q6_STAEP</name>
<comment type="caution">
    <text evidence="1">The sequence shown here is derived from an EMBL/GenBank/DDBJ whole genome shotgun (WGS) entry which is preliminary data.</text>
</comment>